<reference evidence="1" key="1">
    <citation type="submission" date="2021-06" db="EMBL/GenBank/DDBJ databases">
        <authorList>
            <person name="Kallberg Y."/>
            <person name="Tangrot J."/>
            <person name="Rosling A."/>
        </authorList>
    </citation>
    <scope>NUCLEOTIDE SEQUENCE</scope>
    <source>
        <strain evidence="1">MA453B</strain>
    </source>
</reference>
<keyword evidence="2" id="KW-1185">Reference proteome</keyword>
<gene>
    <name evidence="1" type="ORF">DERYTH_LOCUS17350</name>
</gene>
<name>A0A9N9IZ25_9GLOM</name>
<evidence type="ECO:0000313" key="2">
    <source>
        <dbReference type="Proteomes" id="UP000789405"/>
    </source>
</evidence>
<feature type="non-terminal residue" evidence="1">
    <location>
        <position position="1"/>
    </location>
</feature>
<protein>
    <submittedName>
        <fullName evidence="1">16307_t:CDS:1</fullName>
    </submittedName>
</protein>
<dbReference type="PANTHER" id="PTHR35152">
    <property type="entry name" value="DOMAIN SIGNALLING PROTEIN, PUTATIVE (AFU_ORTHOLOGUE AFUA_5G11310)-RELATED"/>
    <property type="match status" value="1"/>
</dbReference>
<organism evidence="1 2">
    <name type="scientific">Dentiscutata erythropus</name>
    <dbReference type="NCBI Taxonomy" id="1348616"/>
    <lineage>
        <taxon>Eukaryota</taxon>
        <taxon>Fungi</taxon>
        <taxon>Fungi incertae sedis</taxon>
        <taxon>Mucoromycota</taxon>
        <taxon>Glomeromycotina</taxon>
        <taxon>Glomeromycetes</taxon>
        <taxon>Diversisporales</taxon>
        <taxon>Gigasporaceae</taxon>
        <taxon>Dentiscutata</taxon>
    </lineage>
</organism>
<dbReference type="OrthoDB" id="264015at2759"/>
<dbReference type="Proteomes" id="UP000789405">
    <property type="component" value="Unassembled WGS sequence"/>
</dbReference>
<accession>A0A9N9IZ25</accession>
<comment type="caution">
    <text evidence="1">The sequence shown here is derived from an EMBL/GenBank/DDBJ whole genome shotgun (WGS) entry which is preliminary data.</text>
</comment>
<sequence length="353" mass="40423">LQPYLEADSVYAGLFITRNEKLYNDVSSAKNELEVLVMENFRHQIPVSKFPTVKTIGQIEMAHIKSKEGISLGELILQLRTSFLGAITSVDLKRNSRNYAKPNKVSSSKHQSSDHEIDSLNLTTQQNDVLEGFRYELMQSLHRLTHVVSEEQLYSDARLVPRVFDIPIPDIISQKDTDTTKNQKNQKFAKLIIFHLSLPANIKPKLSRGEVCFLPFGMFEVYQNILHYKSKNYSCKFMQEPNERQNTKGKKIINNVNDSKVLNNCEEIEMDVIENNDNIEIVVGNKPIQNLKNLLQLRLSKDVRSNDRSIDEKRCPLLNLSIRIKLGTDPLSYWFHFGKTSAPTTNLKQSATA</sequence>
<evidence type="ECO:0000313" key="1">
    <source>
        <dbReference type="EMBL" id="CAG8756175.1"/>
    </source>
</evidence>
<proteinExistence type="predicted"/>
<dbReference type="EMBL" id="CAJVPY010016263">
    <property type="protein sequence ID" value="CAG8756175.1"/>
    <property type="molecule type" value="Genomic_DNA"/>
</dbReference>
<dbReference type="PANTHER" id="PTHR35152:SF1">
    <property type="entry name" value="DOMAIN SIGNALLING PROTEIN, PUTATIVE (AFU_ORTHOLOGUE AFUA_5G11310)-RELATED"/>
    <property type="match status" value="1"/>
</dbReference>
<dbReference type="AlphaFoldDB" id="A0A9N9IZ25"/>